<keyword evidence="2" id="KW-0408">Iron</keyword>
<evidence type="ECO:0000256" key="1">
    <source>
        <dbReference type="ARBA" id="ARBA00022723"/>
    </source>
</evidence>
<evidence type="ECO:0000313" key="4">
    <source>
        <dbReference type="Proteomes" id="UP000751190"/>
    </source>
</evidence>
<sequence>MEHLTAALGVALAPHAMRAALHAWRALEQQRLDLEIANGWEIDAAVTASTLRAEDRARFALGEPDAAYRQVDVSDCAWHGIVPGSEAYPARPPLSPWAVWTTARLLTLAECRRWIERADSMRLERGDFIFKTGRGGFERMPTGMRRLSQTCLVEDADFAALIEGRLYSAGGVPETLSDGRSFRGVRPSFLVTKYETAEYFAPHFDGCSVVRDDTAHCALHGCVGAFTCVLYLSEDFEGGATHYLAGQGSEVAQPVAVRPKPGCAVVHRTVTVLHAGGRLERGHKWIMQFALCYDAPEDDSVKPLRWGA</sequence>
<dbReference type="PANTHER" id="PTHR10869:SF246">
    <property type="entry name" value="TRANSMEMBRANE PROLYL 4-HYDROXYLASE"/>
    <property type="match status" value="1"/>
</dbReference>
<comment type="caution">
    <text evidence="3">The sequence shown here is derived from an EMBL/GenBank/DDBJ whole genome shotgun (WGS) entry which is preliminary data.</text>
</comment>
<dbReference type="Proteomes" id="UP000751190">
    <property type="component" value="Unassembled WGS sequence"/>
</dbReference>
<evidence type="ECO:0008006" key="5">
    <source>
        <dbReference type="Google" id="ProtNLM"/>
    </source>
</evidence>
<name>A0A8J5XCD0_DIALT</name>
<evidence type="ECO:0000256" key="2">
    <source>
        <dbReference type="ARBA" id="ARBA00023004"/>
    </source>
</evidence>
<dbReference type="OrthoDB" id="69177at2759"/>
<protein>
    <recommendedName>
        <fullName evidence="5">Fe2OG dioxygenase domain-containing protein</fullName>
    </recommendedName>
</protein>
<gene>
    <name evidence="3" type="ORF">KFE25_000181</name>
</gene>
<dbReference type="GO" id="GO:0046872">
    <property type="term" value="F:metal ion binding"/>
    <property type="evidence" value="ECO:0007669"/>
    <property type="project" value="UniProtKB-KW"/>
</dbReference>
<proteinExistence type="predicted"/>
<dbReference type="Gene3D" id="2.60.120.620">
    <property type="entry name" value="q2cbj1_9rhob like domain"/>
    <property type="match status" value="1"/>
</dbReference>
<dbReference type="EMBL" id="JAGTXO010000014">
    <property type="protein sequence ID" value="KAG8464013.1"/>
    <property type="molecule type" value="Genomic_DNA"/>
</dbReference>
<dbReference type="GO" id="GO:0005783">
    <property type="term" value="C:endoplasmic reticulum"/>
    <property type="evidence" value="ECO:0007669"/>
    <property type="project" value="TreeGrafter"/>
</dbReference>
<accession>A0A8J5XCD0</accession>
<keyword evidence="1" id="KW-0479">Metal-binding</keyword>
<reference evidence="3" key="1">
    <citation type="submission" date="2021-05" db="EMBL/GenBank/DDBJ databases">
        <title>The genome of the haptophyte Pavlova lutheri (Diacronema luteri, Pavlovales) - a model for lipid biosynthesis in eukaryotic algae.</title>
        <authorList>
            <person name="Hulatt C.J."/>
            <person name="Posewitz M.C."/>
        </authorList>
    </citation>
    <scope>NUCLEOTIDE SEQUENCE</scope>
    <source>
        <strain evidence="3">NIVA-4/92</strain>
    </source>
</reference>
<dbReference type="AlphaFoldDB" id="A0A8J5XCD0"/>
<organism evidence="3 4">
    <name type="scientific">Diacronema lutheri</name>
    <name type="common">Unicellular marine alga</name>
    <name type="synonym">Monochrysis lutheri</name>
    <dbReference type="NCBI Taxonomy" id="2081491"/>
    <lineage>
        <taxon>Eukaryota</taxon>
        <taxon>Haptista</taxon>
        <taxon>Haptophyta</taxon>
        <taxon>Pavlovophyceae</taxon>
        <taxon>Pavlovales</taxon>
        <taxon>Pavlovaceae</taxon>
        <taxon>Diacronema</taxon>
    </lineage>
</organism>
<dbReference type="PANTHER" id="PTHR10869">
    <property type="entry name" value="PROLYL 4-HYDROXYLASE ALPHA SUBUNIT"/>
    <property type="match status" value="1"/>
</dbReference>
<keyword evidence="4" id="KW-1185">Reference proteome</keyword>
<dbReference type="InterPro" id="IPR045054">
    <property type="entry name" value="P4HA-like"/>
</dbReference>
<evidence type="ECO:0000313" key="3">
    <source>
        <dbReference type="EMBL" id="KAG8464013.1"/>
    </source>
</evidence>
<dbReference type="GO" id="GO:0004656">
    <property type="term" value="F:procollagen-proline 4-dioxygenase activity"/>
    <property type="evidence" value="ECO:0007669"/>
    <property type="project" value="TreeGrafter"/>
</dbReference>